<dbReference type="Proteomes" id="UP000008363">
    <property type="component" value="Unassembled WGS sequence"/>
</dbReference>
<accession>K6WIN6</accession>
<dbReference type="EMBL" id="BAHC01000158">
    <property type="protein sequence ID" value="GAB92027.1"/>
    <property type="molecule type" value="Genomic_DNA"/>
</dbReference>
<reference evidence="1 2" key="1">
    <citation type="submission" date="2012-08" db="EMBL/GenBank/DDBJ databases">
        <title>Whole genome shotgun sequence of Gordonia rhizosphera NBRC 16068.</title>
        <authorList>
            <person name="Takarada H."/>
            <person name="Isaki S."/>
            <person name="Hosoyama A."/>
            <person name="Tsuchikane K."/>
            <person name="Katsumata H."/>
            <person name="Baba S."/>
            <person name="Ohji S."/>
            <person name="Yamazaki S."/>
            <person name="Fujita N."/>
        </authorList>
    </citation>
    <scope>NUCLEOTIDE SEQUENCE [LARGE SCALE GENOMIC DNA]</scope>
    <source>
        <strain evidence="1 2">NBRC 16068</strain>
    </source>
</reference>
<protein>
    <submittedName>
        <fullName evidence="1">Uncharacterized protein</fullName>
    </submittedName>
</protein>
<evidence type="ECO:0000313" key="2">
    <source>
        <dbReference type="Proteomes" id="UP000008363"/>
    </source>
</evidence>
<proteinExistence type="predicted"/>
<evidence type="ECO:0000313" key="1">
    <source>
        <dbReference type="EMBL" id="GAB92027.1"/>
    </source>
</evidence>
<sequence>MDAGVDAADVVGATSVVVVGTTGPVADDGAVVVSAEVEVPPEQAASATTEERAPNPTATPRVAAMQLVRVISPS</sequence>
<gene>
    <name evidence="1" type="ORF">GORHZ_158_00090</name>
</gene>
<organism evidence="1 2">
    <name type="scientific">Gordonia rhizosphera NBRC 16068</name>
    <dbReference type="NCBI Taxonomy" id="1108045"/>
    <lineage>
        <taxon>Bacteria</taxon>
        <taxon>Bacillati</taxon>
        <taxon>Actinomycetota</taxon>
        <taxon>Actinomycetes</taxon>
        <taxon>Mycobacteriales</taxon>
        <taxon>Gordoniaceae</taxon>
        <taxon>Gordonia</taxon>
    </lineage>
</organism>
<comment type="caution">
    <text evidence="1">The sequence shown here is derived from an EMBL/GenBank/DDBJ whole genome shotgun (WGS) entry which is preliminary data.</text>
</comment>
<dbReference type="AlphaFoldDB" id="K6WIN6"/>
<keyword evidence="2" id="KW-1185">Reference proteome</keyword>
<name>K6WIN6_9ACTN</name>
<dbReference type="STRING" id="1108045.GORHZ_158_00090"/>